<reference evidence="1 2" key="1">
    <citation type="submission" date="2019-07" db="EMBL/GenBank/DDBJ databases">
        <title>Draft genome of C. aurimucosum strain 332.</title>
        <authorList>
            <person name="Pacheco L.G.C."/>
            <person name="Aguiar E.R.G.R."/>
            <person name="Barberis C.M."/>
            <person name="Almuzara M.N."/>
            <person name="Traglia G.M."/>
            <person name="Santos C.S."/>
            <person name="Vay C.A."/>
            <person name="Rocha D.J.P.G."/>
        </authorList>
    </citation>
    <scope>NUCLEOTIDE SEQUENCE [LARGE SCALE GENOMIC DNA]</scope>
    <source>
        <strain evidence="1 2">332</strain>
    </source>
</reference>
<proteinExistence type="predicted"/>
<accession>A0A6I3KE07</accession>
<organism evidence="1 2">
    <name type="scientific">Corynebacterium aurimucosum</name>
    <dbReference type="NCBI Taxonomy" id="169292"/>
    <lineage>
        <taxon>Bacteria</taxon>
        <taxon>Bacillati</taxon>
        <taxon>Actinomycetota</taxon>
        <taxon>Actinomycetes</taxon>
        <taxon>Mycobacteriales</taxon>
        <taxon>Corynebacteriaceae</taxon>
        <taxon>Corynebacterium</taxon>
    </lineage>
</organism>
<evidence type="ECO:0000313" key="1">
    <source>
        <dbReference type="EMBL" id="MTD91111.1"/>
    </source>
</evidence>
<sequence length="244" mass="26493">MEVTLVTGTGEEYLLTGSERTSKVLAPEGALVTLTGEAERSDLTVPARSGVVPGKRRFKPVDTTIEFLLVAESHEEMERLYWSFRRAWLKTVAAKDAAPCVFRIDGARGTFFVDAVLGGVLPGVDVEPGRRLSMRLEVPVFNARGLARSAAFVQSGTVTVTNTGDGVIYPKIRRNGTYGYIVSPSGARFHAGTKMPDVIDTDPMVLREDGIPPEGVEPGDTATWELPGSRIELEWCQLVADPWG</sequence>
<comment type="caution">
    <text evidence="1">The sequence shown here is derived from an EMBL/GenBank/DDBJ whole genome shotgun (WGS) entry which is preliminary data.</text>
</comment>
<gene>
    <name evidence="1" type="ORF">FME68_04275</name>
</gene>
<name>A0A6I3KE07_9CORY</name>
<dbReference type="AlphaFoldDB" id="A0A6I3KE07"/>
<dbReference type="Proteomes" id="UP000432568">
    <property type="component" value="Unassembled WGS sequence"/>
</dbReference>
<protein>
    <submittedName>
        <fullName evidence="1">Uncharacterized protein</fullName>
    </submittedName>
</protein>
<evidence type="ECO:0000313" key="2">
    <source>
        <dbReference type="Proteomes" id="UP000432568"/>
    </source>
</evidence>
<dbReference type="EMBL" id="VIOG01000004">
    <property type="protein sequence ID" value="MTD91111.1"/>
    <property type="molecule type" value="Genomic_DNA"/>
</dbReference>